<feature type="binding site" evidence="6">
    <location>
        <position position="16"/>
    </location>
    <ligand>
        <name>Mg(2+)</name>
        <dbReference type="ChEBI" id="CHEBI:18420"/>
    </ligand>
</feature>
<dbReference type="InterPro" id="IPR023865">
    <property type="entry name" value="Aliphatic_acid_kinase_CS"/>
</dbReference>
<dbReference type="KEGG" id="bvo:Pan97_15950"/>
<comment type="catalytic activity">
    <reaction evidence="6">
        <text>acetate + ATP = acetyl phosphate + ADP</text>
        <dbReference type="Rhea" id="RHEA:11352"/>
        <dbReference type="ChEBI" id="CHEBI:22191"/>
        <dbReference type="ChEBI" id="CHEBI:30089"/>
        <dbReference type="ChEBI" id="CHEBI:30616"/>
        <dbReference type="ChEBI" id="CHEBI:456216"/>
        <dbReference type="EC" id="2.7.2.1"/>
    </reaction>
</comment>
<dbReference type="GO" id="GO:0006085">
    <property type="term" value="P:acetyl-CoA biosynthetic process"/>
    <property type="evidence" value="ECO:0007669"/>
    <property type="project" value="UniProtKB-UniRule"/>
</dbReference>
<dbReference type="RefSeq" id="WP_144971535.1">
    <property type="nucleotide sequence ID" value="NZ_CP036289.1"/>
</dbReference>
<gene>
    <name evidence="8" type="primary">ackA_1</name>
    <name evidence="6" type="synonym">ackA</name>
    <name evidence="8" type="ORF">Pan97_15950</name>
</gene>
<evidence type="ECO:0000256" key="4">
    <source>
        <dbReference type="ARBA" id="ARBA00022777"/>
    </source>
</evidence>
<comment type="pathway">
    <text evidence="6">Metabolic intermediate biosynthesis; acetyl-CoA biosynthesis; acetyl-CoA from acetate: step 1/2.</text>
</comment>
<keyword evidence="5 6" id="KW-0067">ATP-binding</keyword>
<keyword evidence="9" id="KW-1185">Reference proteome</keyword>
<dbReference type="NCBIfam" id="TIGR00016">
    <property type="entry name" value="ackA"/>
    <property type="match status" value="1"/>
</dbReference>
<feature type="binding site" evidence="6">
    <location>
        <position position="96"/>
    </location>
    <ligand>
        <name>substrate</name>
    </ligand>
</feature>
<feature type="site" description="Transition state stabilizer" evidence="6">
    <location>
        <position position="240"/>
    </location>
</feature>
<evidence type="ECO:0000256" key="2">
    <source>
        <dbReference type="ARBA" id="ARBA00022679"/>
    </source>
</evidence>
<reference evidence="9" key="1">
    <citation type="submission" date="2019-02" db="EMBL/GenBank/DDBJ databases">
        <title>Deep-cultivation of Planctomycetes and their phenomic and genomic characterization uncovers novel biology.</title>
        <authorList>
            <person name="Wiegand S."/>
            <person name="Jogler M."/>
            <person name="Boedeker C."/>
            <person name="Pinto D."/>
            <person name="Vollmers J."/>
            <person name="Rivas-Marin E."/>
            <person name="Kohn T."/>
            <person name="Peeters S.H."/>
            <person name="Heuer A."/>
            <person name="Rast P."/>
            <person name="Oberbeckmann S."/>
            <person name="Bunk B."/>
            <person name="Jeske O."/>
            <person name="Meyerdierks A."/>
            <person name="Storesund J.E."/>
            <person name="Kallscheuer N."/>
            <person name="Luecker S."/>
            <person name="Lage O.M."/>
            <person name="Pohl T."/>
            <person name="Merkel B.J."/>
            <person name="Hornburger P."/>
            <person name="Mueller R.-W."/>
            <person name="Bruemmer F."/>
            <person name="Labrenz M."/>
            <person name="Spormann A.M."/>
            <person name="Op den Camp H."/>
            <person name="Overmann J."/>
            <person name="Amann R."/>
            <person name="Jetten M.S.M."/>
            <person name="Mascher T."/>
            <person name="Medema M.H."/>
            <person name="Devos D.P."/>
            <person name="Kaster A.-K."/>
            <person name="Ovreas L."/>
            <person name="Rohde M."/>
            <person name="Galperin M.Y."/>
            <person name="Jogler C."/>
        </authorList>
    </citation>
    <scope>NUCLEOTIDE SEQUENCE [LARGE SCALE GENOMIC DNA]</scope>
    <source>
        <strain evidence="9">Pan97</strain>
    </source>
</reference>
<dbReference type="EC" id="2.7.2.1" evidence="6"/>
<dbReference type="GO" id="GO:0000287">
    <property type="term" value="F:magnesium ion binding"/>
    <property type="evidence" value="ECO:0007669"/>
    <property type="project" value="UniProtKB-UniRule"/>
</dbReference>
<dbReference type="PANTHER" id="PTHR21060:SF15">
    <property type="entry name" value="ACETATE KINASE-RELATED"/>
    <property type="match status" value="1"/>
</dbReference>
<keyword evidence="4 6" id="KW-0418">Kinase</keyword>
<dbReference type="Proteomes" id="UP000318626">
    <property type="component" value="Chromosome"/>
</dbReference>
<keyword evidence="2 6" id="KW-0808">Transferase</keyword>
<protein>
    <recommendedName>
        <fullName evidence="6">Acetate kinase</fullName>
        <ecNumber evidence="6">2.7.2.1</ecNumber>
    </recommendedName>
    <alternativeName>
        <fullName evidence="6">Acetokinase</fullName>
    </alternativeName>
</protein>
<comment type="function">
    <text evidence="6">Catalyzes the formation of acetyl phosphate from acetate and ATP. Can also catalyze the reverse reaction.</text>
</comment>
<dbReference type="SUPFAM" id="SSF53067">
    <property type="entry name" value="Actin-like ATPase domain"/>
    <property type="match status" value="2"/>
</dbReference>
<evidence type="ECO:0000256" key="6">
    <source>
        <dbReference type="HAMAP-Rule" id="MF_00020"/>
    </source>
</evidence>
<evidence type="ECO:0000313" key="8">
    <source>
        <dbReference type="EMBL" id="QDU74585.1"/>
    </source>
</evidence>
<dbReference type="InterPro" id="IPR000890">
    <property type="entry name" value="Aliphatic_acid_kin_short-chain"/>
</dbReference>
<comment type="caution">
    <text evidence="6">Lacks conserved residue(s) required for the propagation of feature annotation.</text>
</comment>
<comment type="subunit">
    <text evidence="6">Homodimer.</text>
</comment>
<dbReference type="GO" id="GO:0008776">
    <property type="term" value="F:acetate kinase activity"/>
    <property type="evidence" value="ECO:0007669"/>
    <property type="project" value="UniProtKB-UniRule"/>
</dbReference>
<feature type="binding site" evidence="6">
    <location>
        <begin position="328"/>
        <end position="332"/>
    </location>
    <ligand>
        <name>ATP</name>
        <dbReference type="ChEBI" id="CHEBI:30616"/>
    </ligand>
</feature>
<dbReference type="PROSITE" id="PS01076">
    <property type="entry name" value="ACETATE_KINASE_2"/>
    <property type="match status" value="1"/>
</dbReference>
<dbReference type="PROSITE" id="PS01075">
    <property type="entry name" value="ACETATE_KINASE_1"/>
    <property type="match status" value="1"/>
</dbReference>
<dbReference type="GO" id="GO:0005524">
    <property type="term" value="F:ATP binding"/>
    <property type="evidence" value="ECO:0007669"/>
    <property type="project" value="UniProtKB-KW"/>
</dbReference>
<comment type="similarity">
    <text evidence="1 6 7">Belongs to the acetokinase family.</text>
</comment>
<keyword evidence="6" id="KW-0963">Cytoplasm</keyword>
<feature type="binding site" evidence="6">
    <location>
        <position position="379"/>
    </location>
    <ligand>
        <name>Mg(2+)</name>
        <dbReference type="ChEBI" id="CHEBI:18420"/>
    </ligand>
</feature>
<dbReference type="HAMAP" id="MF_00020">
    <property type="entry name" value="Acetate_kinase"/>
    <property type="match status" value="1"/>
</dbReference>
<feature type="binding site" evidence="6">
    <location>
        <begin position="207"/>
        <end position="211"/>
    </location>
    <ligand>
        <name>ATP</name>
        <dbReference type="ChEBI" id="CHEBI:30616"/>
    </ligand>
</feature>
<evidence type="ECO:0000256" key="7">
    <source>
        <dbReference type="RuleBase" id="RU003835"/>
    </source>
</evidence>
<dbReference type="GO" id="GO:0005737">
    <property type="term" value="C:cytoplasm"/>
    <property type="evidence" value="ECO:0007669"/>
    <property type="project" value="UniProtKB-SubCell"/>
</dbReference>
<dbReference type="PRINTS" id="PR00471">
    <property type="entry name" value="ACETATEKNASE"/>
</dbReference>
<dbReference type="Gene3D" id="3.30.420.40">
    <property type="match status" value="2"/>
</dbReference>
<dbReference type="OrthoDB" id="9802453at2"/>
<keyword evidence="6" id="KW-0479">Metal-binding</keyword>
<comment type="cofactor">
    <cofactor evidence="6">
        <name>Mg(2+)</name>
        <dbReference type="ChEBI" id="CHEBI:18420"/>
    </cofactor>
    <cofactor evidence="6">
        <name>Mn(2+)</name>
        <dbReference type="ChEBI" id="CHEBI:29035"/>
    </cofactor>
    <text evidence="6">Mg(2+). Can also accept Mn(2+).</text>
</comment>
<evidence type="ECO:0000256" key="3">
    <source>
        <dbReference type="ARBA" id="ARBA00022741"/>
    </source>
</evidence>
<sequence length="407" mass="44139">MNDQTIAAQRTVLCVNAGSSSLKLAQYALGDGEERSLIDGTVEEISAAQGRLRLHAADRPEQVELGQFPNHELALDVLLKRFAEHNMPQPDAAGHRVVHGGSDYQGPVLITPTVLERIRKLTHLAPLHLPANLAGINALSARLPNLPQVACFDTAFHSRMPDVAKQLPLPDTFWDQGLRRYGFHGLSYEYVLGELTDGEIGRTIIAHLGNGASLAAIRDGMPLDTTMGFTPTGGVMMGSRSGDLDPGVLVYLMREYGYDADAIERLVNHEAGLQGVSGVTSNMEILLDSAQDLRCREAVELFVYQIHKAIGGLAAVLSGLDTLVFTGGIGEHAAPVRAMICEGLKHLGVRFDPACNRRHEHCISVANAECRVLVVPTNEHLMIARHTKSVLEQAAQENRTQPKAEKI</sequence>
<dbReference type="PANTHER" id="PTHR21060">
    <property type="entry name" value="ACETATE KINASE"/>
    <property type="match status" value="1"/>
</dbReference>
<keyword evidence="6" id="KW-0460">Magnesium</keyword>
<evidence type="ECO:0000256" key="5">
    <source>
        <dbReference type="ARBA" id="ARBA00022840"/>
    </source>
</evidence>
<dbReference type="UniPathway" id="UPA00340">
    <property type="reaction ID" value="UER00458"/>
</dbReference>
<dbReference type="EMBL" id="CP036289">
    <property type="protein sequence ID" value="QDU74585.1"/>
    <property type="molecule type" value="Genomic_DNA"/>
</dbReference>
<comment type="subcellular location">
    <subcellularLocation>
        <location evidence="6">Cytoplasm</location>
    </subcellularLocation>
</comment>
<feature type="active site" description="Proton donor/acceptor" evidence="6">
    <location>
        <position position="153"/>
    </location>
</feature>
<dbReference type="InterPro" id="IPR004372">
    <property type="entry name" value="Ac/propionate_kinase"/>
</dbReference>
<keyword evidence="3 6" id="KW-0547">Nucleotide-binding</keyword>
<name>A0A518C5T2_9BACT</name>
<dbReference type="AlphaFoldDB" id="A0A518C5T2"/>
<feature type="site" description="Transition state stabilizer" evidence="6">
    <location>
        <position position="184"/>
    </location>
</feature>
<dbReference type="Pfam" id="PF00871">
    <property type="entry name" value="Acetate_kinase"/>
    <property type="match status" value="1"/>
</dbReference>
<dbReference type="PIRSF" id="PIRSF000722">
    <property type="entry name" value="Acetate_prop_kin"/>
    <property type="match status" value="1"/>
</dbReference>
<dbReference type="GO" id="GO:0006083">
    <property type="term" value="P:acetate metabolic process"/>
    <property type="evidence" value="ECO:0007669"/>
    <property type="project" value="TreeGrafter"/>
</dbReference>
<proteinExistence type="inferred from homology"/>
<accession>A0A518C5T2</accession>
<organism evidence="8 9">
    <name type="scientific">Bremerella volcania</name>
    <dbReference type="NCBI Taxonomy" id="2527984"/>
    <lineage>
        <taxon>Bacteria</taxon>
        <taxon>Pseudomonadati</taxon>
        <taxon>Planctomycetota</taxon>
        <taxon>Planctomycetia</taxon>
        <taxon>Pirellulales</taxon>
        <taxon>Pirellulaceae</taxon>
        <taxon>Bremerella</taxon>
    </lineage>
</organism>
<feature type="binding site" evidence="6">
    <location>
        <position position="23"/>
    </location>
    <ligand>
        <name>ATP</name>
        <dbReference type="ChEBI" id="CHEBI:30616"/>
    </ligand>
</feature>
<dbReference type="InterPro" id="IPR043129">
    <property type="entry name" value="ATPase_NBD"/>
</dbReference>
<evidence type="ECO:0000313" key="9">
    <source>
        <dbReference type="Proteomes" id="UP000318626"/>
    </source>
</evidence>
<evidence type="ECO:0000256" key="1">
    <source>
        <dbReference type="ARBA" id="ARBA00008748"/>
    </source>
</evidence>